<organism evidence="15 16">
    <name type="scientific">Trifolium pratense</name>
    <name type="common">Red clover</name>
    <dbReference type="NCBI Taxonomy" id="57577"/>
    <lineage>
        <taxon>Eukaryota</taxon>
        <taxon>Viridiplantae</taxon>
        <taxon>Streptophyta</taxon>
        <taxon>Embryophyta</taxon>
        <taxon>Tracheophyta</taxon>
        <taxon>Spermatophyta</taxon>
        <taxon>Magnoliopsida</taxon>
        <taxon>eudicotyledons</taxon>
        <taxon>Gunneridae</taxon>
        <taxon>Pentapetalae</taxon>
        <taxon>rosids</taxon>
        <taxon>fabids</taxon>
        <taxon>Fabales</taxon>
        <taxon>Fabaceae</taxon>
        <taxon>Papilionoideae</taxon>
        <taxon>50 kb inversion clade</taxon>
        <taxon>NPAAA clade</taxon>
        <taxon>Hologalegina</taxon>
        <taxon>IRL clade</taxon>
        <taxon>Trifolieae</taxon>
        <taxon>Trifolium</taxon>
    </lineage>
</organism>
<comment type="catalytic activity">
    <reaction evidence="10">
        <text>ATP + H2O + xenobioticSide 1 = ADP + phosphate + xenobioticSide 2.</text>
        <dbReference type="EC" id="7.6.2.2"/>
    </reaction>
</comment>
<dbReference type="InterPro" id="IPR050173">
    <property type="entry name" value="ABC_transporter_C-like"/>
</dbReference>
<dbReference type="FunFam" id="3.40.50.300:FF:000508">
    <property type="entry name" value="ABC transporter C family member 5"/>
    <property type="match status" value="1"/>
</dbReference>
<comment type="similarity">
    <text evidence="2">Belongs to the ABC transporter superfamily. ABCC family. Conjugate transporter (TC 3.A.1.208) subfamily.</text>
</comment>
<evidence type="ECO:0000256" key="2">
    <source>
        <dbReference type="ARBA" id="ARBA00009726"/>
    </source>
</evidence>
<evidence type="ECO:0000313" key="16">
    <source>
        <dbReference type="Proteomes" id="UP000236291"/>
    </source>
</evidence>
<evidence type="ECO:0000256" key="9">
    <source>
        <dbReference type="ARBA" id="ARBA00023136"/>
    </source>
</evidence>
<feature type="transmembrane region" description="Helical" evidence="12">
    <location>
        <begin position="729"/>
        <end position="750"/>
    </location>
</feature>
<evidence type="ECO:0000259" key="13">
    <source>
        <dbReference type="PROSITE" id="PS50893"/>
    </source>
</evidence>
<feature type="compositionally biased region" description="Polar residues" evidence="11">
    <location>
        <begin position="112"/>
        <end position="124"/>
    </location>
</feature>
<dbReference type="InterPro" id="IPR044746">
    <property type="entry name" value="ABCC_6TM_D1"/>
</dbReference>
<feature type="transmembrane region" description="Helical" evidence="12">
    <location>
        <begin position="1254"/>
        <end position="1278"/>
    </location>
</feature>
<dbReference type="EMBL" id="ASHM01001683">
    <property type="protein sequence ID" value="PNY07102.1"/>
    <property type="molecule type" value="Genomic_DNA"/>
</dbReference>
<dbReference type="Pfam" id="PF00005">
    <property type="entry name" value="ABC_tran"/>
    <property type="match status" value="1"/>
</dbReference>
<feature type="domain" description="ABC transporter" evidence="13">
    <location>
        <begin position="904"/>
        <end position="1127"/>
    </location>
</feature>
<dbReference type="Gene3D" id="1.20.1560.10">
    <property type="entry name" value="ABC transporter type 1, transmembrane domain"/>
    <property type="match status" value="2"/>
</dbReference>
<reference evidence="15 16" key="1">
    <citation type="journal article" date="2014" name="Am. J. Bot.">
        <title>Genome assembly and annotation for red clover (Trifolium pratense; Fabaceae).</title>
        <authorList>
            <person name="Istvanek J."/>
            <person name="Jaros M."/>
            <person name="Krenek A."/>
            <person name="Repkova J."/>
        </authorList>
    </citation>
    <scope>NUCLEOTIDE SEQUENCE [LARGE SCALE GENOMIC DNA]</scope>
    <source>
        <strain evidence="16">cv. Tatra</strain>
        <tissue evidence="15">Young leaves</tissue>
    </source>
</reference>
<dbReference type="Gene3D" id="3.40.50.300">
    <property type="entry name" value="P-loop containing nucleotide triphosphate hydrolases"/>
    <property type="match status" value="1"/>
</dbReference>
<keyword evidence="9 12" id="KW-0472">Membrane</keyword>
<dbReference type="Pfam" id="PF08458">
    <property type="entry name" value="PH_2"/>
    <property type="match status" value="1"/>
</dbReference>
<sequence length="1306" mass="142570">MEPINCRHPELAPSGGTPLPESPRVPMEFLSRSWSASALEVTKALAPQPPLSSCIPSINSHTTSIPEESSYHSISDDLSTLSKNQFSFASSATSQLVLERIMSHSAREEVSPLTSGRLSHSSEPLNGGGSLTGTDSPPISHSDEFDDVVKFFRSNNSIHPLFNGGRANGAIGIGNGTACSGPKTVGRWLKERREKKKEESRTHNAQLHATITVAAVASALAAIAAATAASSTSNKDEKMAKTDMAVASAATLVAAQCVEAAEAMGAEREHLASVVSSAVNVRSHDDITTLTAAAATALRGAATLKARALKEVWNIAAVTPLEKGMGGMTVCGKANNINNSTSDSGEIVNGDNFSGSGIQELLAKGSELLKRTRNGDLHWKIVSVYIHRTGQVMLKMKSKLVAGAITTKKNKNVVLDVCTDLPAWPGRDLLDDGDKRRYFGLKTDLRGIVEFESFDLKSTVWIDYGVKLHDADIIADRDTGDRTLQEPLLNGNYGNAFELRETKGSDTVTPYSNAGILSLLTLSWVGPLIAFGNKKTLDLEDLPQLDSRDSAAGAFPIFRDKVEADCGAINRVTTLKLVKLLIILGWKEILITGFLALINTCASYVGPYLIDSFVQYLGGKRLYENQGYVLVSAFIFSQLVKCLSQKHWYFKLKQHGVRIRALLVTMIYEKTLTLSCQSRQCHTSGEITNFITVDVERVGFFTWYMHDGWIVVLEVTLALLILYKNVGLASIASLVTTIIVMLANVPLGSLQGKFQKKLMDSKDTRMKSTSETLRNMRILKLQGWEMKFLSKIIELRDAEQGWLKKSLYTSAMTQFFYYGASTVISVVTFGTCMLIGIPLESGKILSSIATFRILQGPIYSLPDLISMTAKTKVSLDRIASFLHLDDLQSDVVEKLPPGSSDTSIEVVDGNFSWDLSSPNPTLQNINLKVFHGMKVAVCGTVGSGKSTLLSCVLGELPKISGILKVCGTKAYVAQSPWIQSGKIEDNILFGEHMVRERYEKVLEACSLKKDLEILPFGDQTVIGERGINLSGGQKQRIQIARALYRDADIYLFDDPFSAVDAHTGSHLFKECLLGVLSSKTVIYVTHQVEFLPTADLILVMKDGKITQSGKYDELLNIGTDFMELVGAHREALSTLESLDGGKTSNEISTLEEDVNISGTHEEANKEVQNGNANDKGEPKGQIVQEEEREKGKVGFSVYWKYITTAYGGAFVLFILLAQILFQVLQIGSNYWMVWETPISADVKPPVEETTLIEVYVVLAIGSSLCILVIELLLVTVGYKTATILFNKMHLCIFRAPMSFFDSTPSG</sequence>
<keyword evidence="7" id="KW-0067">ATP-binding</keyword>
<dbReference type="GO" id="GO:0016887">
    <property type="term" value="F:ATP hydrolysis activity"/>
    <property type="evidence" value="ECO:0007669"/>
    <property type="project" value="InterPro"/>
</dbReference>
<dbReference type="PROSITE" id="PS50893">
    <property type="entry name" value="ABC_TRANSPORTER_2"/>
    <property type="match status" value="1"/>
</dbReference>
<comment type="caution">
    <text evidence="15">The sequence shown here is derived from an EMBL/GenBank/DDBJ whole genome shotgun (WGS) entry which is preliminary data.</text>
</comment>
<feature type="compositionally biased region" description="Basic and acidic residues" evidence="11">
    <location>
        <begin position="1"/>
        <end position="10"/>
    </location>
</feature>
<dbReference type="SMART" id="SM00382">
    <property type="entry name" value="AAA"/>
    <property type="match status" value="1"/>
</dbReference>
<keyword evidence="8 12" id="KW-1133">Transmembrane helix</keyword>
<dbReference type="CDD" id="cd03250">
    <property type="entry name" value="ABCC_MRP_domain1"/>
    <property type="match status" value="1"/>
</dbReference>
<accession>A0A2K3NVQ3</accession>
<dbReference type="SUPFAM" id="SSF90123">
    <property type="entry name" value="ABC transporter transmembrane region"/>
    <property type="match status" value="2"/>
</dbReference>
<feature type="region of interest" description="Disordered" evidence="11">
    <location>
        <begin position="1"/>
        <end position="23"/>
    </location>
</feature>
<dbReference type="ExpressionAtlas" id="A0A2K3NVQ3">
    <property type="expression patterns" value="baseline"/>
</dbReference>
<evidence type="ECO:0000256" key="10">
    <source>
        <dbReference type="ARBA" id="ARBA00034018"/>
    </source>
</evidence>
<evidence type="ECO:0000256" key="1">
    <source>
        <dbReference type="ARBA" id="ARBA00004141"/>
    </source>
</evidence>
<evidence type="ECO:0000256" key="4">
    <source>
        <dbReference type="ARBA" id="ARBA00022448"/>
    </source>
</evidence>
<dbReference type="PANTHER" id="PTHR24223:SF181">
    <property type="entry name" value="ABC TRANSPORTER C FAMILY MEMBER 3"/>
    <property type="match status" value="1"/>
</dbReference>
<dbReference type="InterPro" id="IPR008546">
    <property type="entry name" value="VAN3-bd-like_auxin_canal"/>
</dbReference>
<dbReference type="GO" id="GO:0016020">
    <property type="term" value="C:membrane"/>
    <property type="evidence" value="ECO:0007669"/>
    <property type="project" value="UniProtKB-SubCell"/>
</dbReference>
<evidence type="ECO:0000256" key="5">
    <source>
        <dbReference type="ARBA" id="ARBA00022692"/>
    </source>
</evidence>
<dbReference type="SUPFAM" id="SSF52540">
    <property type="entry name" value="P-loop containing nucleoside triphosphate hydrolases"/>
    <property type="match status" value="1"/>
</dbReference>
<dbReference type="InterPro" id="IPR003593">
    <property type="entry name" value="AAA+_ATPase"/>
</dbReference>
<name>A0A2K3NVQ3_TRIPR</name>
<feature type="transmembrane region" description="Helical" evidence="12">
    <location>
        <begin position="1198"/>
        <end position="1221"/>
    </location>
</feature>
<dbReference type="EC" id="7.6.2.2" evidence="3"/>
<evidence type="ECO:0000256" key="8">
    <source>
        <dbReference type="ARBA" id="ARBA00022989"/>
    </source>
</evidence>
<keyword evidence="4" id="KW-0813">Transport</keyword>
<dbReference type="InterPro" id="IPR027417">
    <property type="entry name" value="P-loop_NTPase"/>
</dbReference>
<evidence type="ECO:0000256" key="11">
    <source>
        <dbReference type="SAM" id="MobiDB-lite"/>
    </source>
</evidence>
<dbReference type="GO" id="GO:0008559">
    <property type="term" value="F:ABC-type xenobiotic transporter activity"/>
    <property type="evidence" value="ECO:0007669"/>
    <property type="project" value="UniProtKB-EC"/>
</dbReference>
<evidence type="ECO:0000313" key="15">
    <source>
        <dbReference type="EMBL" id="PNY07102.1"/>
    </source>
</evidence>
<feature type="domain" description="ABC transmembrane type-1" evidence="14">
    <location>
        <begin position="590"/>
        <end position="870"/>
    </location>
</feature>
<protein>
    <recommendedName>
        <fullName evidence="3">ABC-type xenobiotic transporter</fullName>
        <ecNumber evidence="3">7.6.2.2</ecNumber>
    </recommendedName>
</protein>
<feature type="transmembrane region" description="Helical" evidence="12">
    <location>
        <begin position="580"/>
        <end position="605"/>
    </location>
</feature>
<gene>
    <name evidence="15" type="ORF">L195_g003585</name>
</gene>
<feature type="transmembrane region" description="Helical" evidence="12">
    <location>
        <begin position="815"/>
        <end position="838"/>
    </location>
</feature>
<dbReference type="InterPro" id="IPR036640">
    <property type="entry name" value="ABC1_TM_sf"/>
</dbReference>
<dbReference type="PROSITE" id="PS50929">
    <property type="entry name" value="ABC_TM1F"/>
    <property type="match status" value="2"/>
</dbReference>
<evidence type="ECO:0000256" key="7">
    <source>
        <dbReference type="ARBA" id="ARBA00022840"/>
    </source>
</evidence>
<dbReference type="PROSITE" id="PS00211">
    <property type="entry name" value="ABC_TRANSPORTER_1"/>
    <property type="match status" value="1"/>
</dbReference>
<proteinExistence type="inferred from homology"/>
<dbReference type="STRING" id="57577.A0A2K3NVQ3"/>
<dbReference type="CDD" id="cd18579">
    <property type="entry name" value="ABC_6TM_ABCC_D1"/>
    <property type="match status" value="1"/>
</dbReference>
<evidence type="ECO:0000256" key="3">
    <source>
        <dbReference type="ARBA" id="ARBA00012191"/>
    </source>
</evidence>
<feature type="non-terminal residue" evidence="15">
    <location>
        <position position="1306"/>
    </location>
</feature>
<evidence type="ECO:0000256" key="6">
    <source>
        <dbReference type="ARBA" id="ARBA00022741"/>
    </source>
</evidence>
<dbReference type="Pfam" id="PF05703">
    <property type="entry name" value="Auxin_canalis"/>
    <property type="match status" value="1"/>
</dbReference>
<feature type="transmembrane region" description="Helical" evidence="12">
    <location>
        <begin position="703"/>
        <end position="723"/>
    </location>
</feature>
<feature type="domain" description="ABC transmembrane type-1" evidence="14">
    <location>
        <begin position="1212"/>
        <end position="1306"/>
    </location>
</feature>
<dbReference type="PANTHER" id="PTHR24223">
    <property type="entry name" value="ATP-BINDING CASSETTE SUB-FAMILY C"/>
    <property type="match status" value="1"/>
</dbReference>
<dbReference type="InterPro" id="IPR003439">
    <property type="entry name" value="ABC_transporter-like_ATP-bd"/>
</dbReference>
<keyword evidence="5 12" id="KW-0812">Transmembrane</keyword>
<evidence type="ECO:0000259" key="14">
    <source>
        <dbReference type="PROSITE" id="PS50929"/>
    </source>
</evidence>
<dbReference type="InterPro" id="IPR013666">
    <property type="entry name" value="PH_pln"/>
</dbReference>
<dbReference type="Pfam" id="PF00664">
    <property type="entry name" value="ABC_membrane"/>
    <property type="match status" value="1"/>
</dbReference>
<keyword evidence="6" id="KW-0547">Nucleotide-binding</keyword>
<evidence type="ECO:0000256" key="12">
    <source>
        <dbReference type="SAM" id="Phobius"/>
    </source>
</evidence>
<dbReference type="GO" id="GO:0005524">
    <property type="term" value="F:ATP binding"/>
    <property type="evidence" value="ECO:0007669"/>
    <property type="project" value="UniProtKB-KW"/>
</dbReference>
<feature type="region of interest" description="Disordered" evidence="11">
    <location>
        <begin position="107"/>
        <end position="142"/>
    </location>
</feature>
<dbReference type="InterPro" id="IPR011527">
    <property type="entry name" value="ABC1_TM_dom"/>
</dbReference>
<reference evidence="15 16" key="2">
    <citation type="journal article" date="2017" name="Front. Plant Sci.">
        <title>Gene Classification and Mining of Molecular Markers Useful in Red Clover (Trifolium pratense) Breeding.</title>
        <authorList>
            <person name="Istvanek J."/>
            <person name="Dluhosova J."/>
            <person name="Dluhos P."/>
            <person name="Patkova L."/>
            <person name="Nedelnik J."/>
            <person name="Repkova J."/>
        </authorList>
    </citation>
    <scope>NUCLEOTIDE SEQUENCE [LARGE SCALE GENOMIC DNA]</scope>
    <source>
        <strain evidence="16">cv. Tatra</strain>
        <tissue evidence="15">Young leaves</tissue>
    </source>
</reference>
<dbReference type="InterPro" id="IPR017871">
    <property type="entry name" value="ABC_transporter-like_CS"/>
</dbReference>
<dbReference type="FunFam" id="1.20.1560.10:FF:000003">
    <property type="entry name" value="ABC transporter C family member 10"/>
    <property type="match status" value="1"/>
</dbReference>
<dbReference type="Proteomes" id="UP000236291">
    <property type="component" value="Unassembled WGS sequence"/>
</dbReference>
<comment type="subcellular location">
    <subcellularLocation>
        <location evidence="1">Membrane</location>
        <topology evidence="1">Multi-pass membrane protein</topology>
    </subcellularLocation>
</comment>